<dbReference type="AlphaFoldDB" id="A0A6C0HXP0"/>
<dbReference type="EMBL" id="MN740029">
    <property type="protein sequence ID" value="QHT84977.1"/>
    <property type="molecule type" value="Genomic_DNA"/>
</dbReference>
<sequence length="132" mass="15035">MDPNKNKEFVLKRKIYFDKWEKDYGDGFYPQLSYIGGSYNGRRTFDSTILTFKWTSVYPDLWSQVSGSAISGLDGDYGLELLVSLNQESGISASRISNWGGRIVYPTNMNTTYKLMHTITNPSHTNPPYTNP</sequence>
<organism evidence="1">
    <name type="scientific">viral metagenome</name>
    <dbReference type="NCBI Taxonomy" id="1070528"/>
    <lineage>
        <taxon>unclassified sequences</taxon>
        <taxon>metagenomes</taxon>
        <taxon>organismal metagenomes</taxon>
    </lineage>
</organism>
<accession>A0A6C0HXP0</accession>
<name>A0A6C0HXP0_9ZZZZ</name>
<reference evidence="1" key="1">
    <citation type="journal article" date="2020" name="Nature">
        <title>Giant virus diversity and host interactions through global metagenomics.</title>
        <authorList>
            <person name="Schulz F."/>
            <person name="Roux S."/>
            <person name="Paez-Espino D."/>
            <person name="Jungbluth S."/>
            <person name="Walsh D.A."/>
            <person name="Denef V.J."/>
            <person name="McMahon K.D."/>
            <person name="Konstantinidis K.T."/>
            <person name="Eloe-Fadrosh E.A."/>
            <person name="Kyrpides N.C."/>
            <person name="Woyke T."/>
        </authorList>
    </citation>
    <scope>NUCLEOTIDE SEQUENCE</scope>
    <source>
        <strain evidence="1">GVMAG-M-3300023184-178</strain>
    </source>
</reference>
<proteinExistence type="predicted"/>
<protein>
    <submittedName>
        <fullName evidence="1">Uncharacterized protein</fullName>
    </submittedName>
</protein>
<evidence type="ECO:0000313" key="1">
    <source>
        <dbReference type="EMBL" id="QHT84977.1"/>
    </source>
</evidence>